<dbReference type="CDD" id="cd00104">
    <property type="entry name" value="KAZAL_FS"/>
    <property type="match status" value="1"/>
</dbReference>
<comment type="caution">
    <text evidence="2">The sequence shown here is derived from an EMBL/GenBank/DDBJ whole genome shotgun (WGS) entry which is preliminary data.</text>
</comment>
<dbReference type="EMBL" id="RXOF01000025">
    <property type="protein sequence ID" value="RTQ44760.1"/>
    <property type="molecule type" value="Genomic_DNA"/>
</dbReference>
<sequence length="78" mass="7890">MALLALASACGKHENAPAPKLEAASTSDVKSGPGYECLDVYDPVCGSDGKTYSNACYARRAGVTTYTRGACDGSGGPI</sequence>
<dbReference type="Pfam" id="PF00050">
    <property type="entry name" value="Kazal_1"/>
    <property type="match status" value="1"/>
</dbReference>
<dbReference type="AlphaFoldDB" id="A0A431TUP3"/>
<accession>A0A431TUP3</accession>
<dbReference type="Gene3D" id="3.30.60.30">
    <property type="match status" value="1"/>
</dbReference>
<protein>
    <submittedName>
        <fullName evidence="2">Kazal-type serine protease inhibitor family protein</fullName>
    </submittedName>
</protein>
<reference evidence="2 3" key="1">
    <citation type="submission" date="2018-12" db="EMBL/GenBank/DDBJ databases">
        <title>Hymenobacter gummosus sp. nov., isolated from a spring.</title>
        <authorList>
            <person name="Nie L."/>
        </authorList>
    </citation>
    <scope>NUCLEOTIDE SEQUENCE [LARGE SCALE GENOMIC DNA]</scope>
    <source>
        <strain evidence="2 3">KCTC 52166</strain>
    </source>
</reference>
<dbReference type="InterPro" id="IPR036058">
    <property type="entry name" value="Kazal_dom_sf"/>
</dbReference>
<organism evidence="2 3">
    <name type="scientific">Hymenobacter gummosus</name>
    <dbReference type="NCBI Taxonomy" id="1776032"/>
    <lineage>
        <taxon>Bacteria</taxon>
        <taxon>Pseudomonadati</taxon>
        <taxon>Bacteroidota</taxon>
        <taxon>Cytophagia</taxon>
        <taxon>Cytophagales</taxon>
        <taxon>Hymenobacteraceae</taxon>
        <taxon>Hymenobacter</taxon>
    </lineage>
</organism>
<evidence type="ECO:0000313" key="3">
    <source>
        <dbReference type="Proteomes" id="UP000282184"/>
    </source>
</evidence>
<proteinExistence type="predicted"/>
<dbReference type="InterPro" id="IPR002350">
    <property type="entry name" value="Kazal_dom"/>
</dbReference>
<dbReference type="OrthoDB" id="9800302at2"/>
<dbReference type="Proteomes" id="UP000282184">
    <property type="component" value="Unassembled WGS sequence"/>
</dbReference>
<feature type="domain" description="Kazal-like" evidence="1">
    <location>
        <begin position="24"/>
        <end position="73"/>
    </location>
</feature>
<keyword evidence="3" id="KW-1185">Reference proteome</keyword>
<evidence type="ECO:0000259" key="1">
    <source>
        <dbReference type="PROSITE" id="PS51465"/>
    </source>
</evidence>
<dbReference type="SUPFAM" id="SSF100895">
    <property type="entry name" value="Kazal-type serine protease inhibitors"/>
    <property type="match status" value="1"/>
</dbReference>
<gene>
    <name evidence="2" type="ORF">EJV47_27465</name>
</gene>
<dbReference type="PROSITE" id="PS51465">
    <property type="entry name" value="KAZAL_2"/>
    <property type="match status" value="1"/>
</dbReference>
<dbReference type="SMART" id="SM00280">
    <property type="entry name" value="KAZAL"/>
    <property type="match status" value="1"/>
</dbReference>
<name>A0A431TUP3_9BACT</name>
<evidence type="ECO:0000313" key="2">
    <source>
        <dbReference type="EMBL" id="RTQ44760.1"/>
    </source>
</evidence>